<gene>
    <name evidence="8" type="ORF">OE749_09110</name>
</gene>
<evidence type="ECO:0000259" key="7">
    <source>
        <dbReference type="PROSITE" id="PS50949"/>
    </source>
</evidence>
<feature type="compositionally biased region" description="Polar residues" evidence="6">
    <location>
        <begin position="79"/>
        <end position="92"/>
    </location>
</feature>
<dbReference type="PANTHER" id="PTHR46577:SF2">
    <property type="entry name" value="TRANSCRIPTIONAL REGULATORY PROTEIN"/>
    <property type="match status" value="1"/>
</dbReference>
<dbReference type="SUPFAM" id="SSF46785">
    <property type="entry name" value="Winged helix' DNA-binding domain"/>
    <property type="match status" value="1"/>
</dbReference>
<dbReference type="InterPro" id="IPR015424">
    <property type="entry name" value="PyrdxlP-dep_Trfase"/>
</dbReference>
<sequence length="473" mass="52722">MKAFRYAQLVQSIGEKLDAGMWQEGDKLPSIRALAAQYGVSKITVQTALHHLEAQDRIEAKPRSGFVVKHAHIDKRHNPASQTSKTKQPRQATVPSLFHDIMARSAAFDIYPSGKVAPLSTHLQLLNRHIGRAYRQQGERKSLYYSPPEGLASLREQISLHYRQHNIAIGSDEVCVTSGCQNSLYLALSTVTQPGDIVAVESPGFYGVLHLLQALNLKVIEVHASLQTGINVNALEQAIEKHKIKACVVSSNFATPSGACMPSHAKARIAALAAQHNIAVIEDDIYGDLGFHFRPMPIKHYDSRGHVILCSSVSKSVSRDLRLGWICGGRWHDKIVRHKLAQQLASPIAVQEGLSTFMSQGDYRRHLSIYRKQLRQQRDDLLSVVASAWPANLDITRPEGGLAVWVSLADDIDTMQAYQTLLQKNIVLTPGHLFSHYTHFNHCVRLSFVHPIDTQRRRALVDAGEYFKDASRK</sequence>
<comment type="caution">
    <text evidence="8">The sequence shown here is derived from an EMBL/GenBank/DDBJ whole genome shotgun (WGS) entry which is preliminary data.</text>
</comment>
<name>A0ABT3A853_9ALTE</name>
<keyword evidence="9" id="KW-1185">Reference proteome</keyword>
<evidence type="ECO:0000256" key="3">
    <source>
        <dbReference type="ARBA" id="ARBA00023015"/>
    </source>
</evidence>
<keyword evidence="4" id="KW-0238">DNA-binding</keyword>
<evidence type="ECO:0000256" key="1">
    <source>
        <dbReference type="ARBA" id="ARBA00005384"/>
    </source>
</evidence>
<reference evidence="8 9" key="1">
    <citation type="submission" date="2022-10" db="EMBL/GenBank/DDBJ databases">
        <title>Aestuariibacter sp. AA17 isolated from Montipora capitata coral fragment.</title>
        <authorList>
            <person name="Emsley S.A."/>
            <person name="Pfannmuller K.M."/>
            <person name="Loughran R.M."/>
            <person name="Shlafstein M."/>
            <person name="Papke E."/>
            <person name="Saw J.H."/>
            <person name="Ushijima B."/>
            <person name="Videau P."/>
        </authorList>
    </citation>
    <scope>NUCLEOTIDE SEQUENCE [LARGE SCALE GENOMIC DNA]</scope>
    <source>
        <strain evidence="8 9">AA17</strain>
    </source>
</reference>
<dbReference type="InterPro" id="IPR015422">
    <property type="entry name" value="PyrdxlP-dep_Trfase_small"/>
</dbReference>
<comment type="similarity">
    <text evidence="1">In the C-terminal section; belongs to the class-I pyridoxal-phosphate-dependent aminotransferase family.</text>
</comment>
<dbReference type="GO" id="GO:0008483">
    <property type="term" value="F:transaminase activity"/>
    <property type="evidence" value="ECO:0007669"/>
    <property type="project" value="UniProtKB-KW"/>
</dbReference>
<dbReference type="InterPro" id="IPR004839">
    <property type="entry name" value="Aminotransferase_I/II_large"/>
</dbReference>
<dbReference type="RefSeq" id="WP_263712135.1">
    <property type="nucleotide sequence ID" value="NZ_JAOWKX010000004.1"/>
</dbReference>
<protein>
    <submittedName>
        <fullName evidence="8">PLP-dependent aminotransferase family protein</fullName>
    </submittedName>
</protein>
<keyword evidence="5" id="KW-0804">Transcription</keyword>
<dbReference type="Gene3D" id="3.40.640.10">
    <property type="entry name" value="Type I PLP-dependent aspartate aminotransferase-like (Major domain)"/>
    <property type="match status" value="1"/>
</dbReference>
<dbReference type="Pfam" id="PF00392">
    <property type="entry name" value="GntR"/>
    <property type="match status" value="1"/>
</dbReference>
<keyword evidence="2" id="KW-0663">Pyridoxal phosphate</keyword>
<keyword evidence="3" id="KW-0805">Transcription regulation</keyword>
<accession>A0ABT3A853</accession>
<dbReference type="Proteomes" id="UP001652504">
    <property type="component" value="Unassembled WGS sequence"/>
</dbReference>
<feature type="domain" description="HTH gntR-type" evidence="7">
    <location>
        <begin position="3"/>
        <end position="71"/>
    </location>
</feature>
<dbReference type="EMBL" id="JAOWKX010000004">
    <property type="protein sequence ID" value="MCV2884853.1"/>
    <property type="molecule type" value="Genomic_DNA"/>
</dbReference>
<keyword evidence="8" id="KW-0032">Aminotransferase</keyword>
<evidence type="ECO:0000313" key="9">
    <source>
        <dbReference type="Proteomes" id="UP001652504"/>
    </source>
</evidence>
<dbReference type="PANTHER" id="PTHR46577">
    <property type="entry name" value="HTH-TYPE TRANSCRIPTIONAL REGULATORY PROTEIN GABR"/>
    <property type="match status" value="1"/>
</dbReference>
<feature type="region of interest" description="Disordered" evidence="6">
    <location>
        <begin position="72"/>
        <end position="92"/>
    </location>
</feature>
<dbReference type="InterPro" id="IPR051446">
    <property type="entry name" value="HTH_trans_reg/aminotransferase"/>
</dbReference>
<evidence type="ECO:0000256" key="5">
    <source>
        <dbReference type="ARBA" id="ARBA00023163"/>
    </source>
</evidence>
<dbReference type="InterPro" id="IPR036390">
    <property type="entry name" value="WH_DNA-bd_sf"/>
</dbReference>
<dbReference type="SMART" id="SM00345">
    <property type="entry name" value="HTH_GNTR"/>
    <property type="match status" value="1"/>
</dbReference>
<dbReference type="InterPro" id="IPR000524">
    <property type="entry name" value="Tscrpt_reg_HTH_GntR"/>
</dbReference>
<dbReference type="SUPFAM" id="SSF53383">
    <property type="entry name" value="PLP-dependent transferases"/>
    <property type="match status" value="1"/>
</dbReference>
<dbReference type="InterPro" id="IPR015421">
    <property type="entry name" value="PyrdxlP-dep_Trfase_major"/>
</dbReference>
<dbReference type="InterPro" id="IPR036388">
    <property type="entry name" value="WH-like_DNA-bd_sf"/>
</dbReference>
<dbReference type="Pfam" id="PF00155">
    <property type="entry name" value="Aminotran_1_2"/>
    <property type="match status" value="1"/>
</dbReference>
<dbReference type="PROSITE" id="PS50949">
    <property type="entry name" value="HTH_GNTR"/>
    <property type="match status" value="1"/>
</dbReference>
<organism evidence="8 9">
    <name type="scientific">Fluctibacter corallii</name>
    <dbReference type="NCBI Taxonomy" id="2984329"/>
    <lineage>
        <taxon>Bacteria</taxon>
        <taxon>Pseudomonadati</taxon>
        <taxon>Pseudomonadota</taxon>
        <taxon>Gammaproteobacteria</taxon>
        <taxon>Alteromonadales</taxon>
        <taxon>Alteromonadaceae</taxon>
        <taxon>Fluctibacter</taxon>
    </lineage>
</organism>
<evidence type="ECO:0000313" key="8">
    <source>
        <dbReference type="EMBL" id="MCV2884853.1"/>
    </source>
</evidence>
<evidence type="ECO:0000256" key="4">
    <source>
        <dbReference type="ARBA" id="ARBA00023125"/>
    </source>
</evidence>
<dbReference type="CDD" id="cd00609">
    <property type="entry name" value="AAT_like"/>
    <property type="match status" value="1"/>
</dbReference>
<evidence type="ECO:0000256" key="6">
    <source>
        <dbReference type="SAM" id="MobiDB-lite"/>
    </source>
</evidence>
<dbReference type="Gene3D" id="3.90.1150.10">
    <property type="entry name" value="Aspartate Aminotransferase, domain 1"/>
    <property type="match status" value="1"/>
</dbReference>
<dbReference type="CDD" id="cd07377">
    <property type="entry name" value="WHTH_GntR"/>
    <property type="match status" value="1"/>
</dbReference>
<evidence type="ECO:0000256" key="2">
    <source>
        <dbReference type="ARBA" id="ARBA00022898"/>
    </source>
</evidence>
<proteinExistence type="inferred from homology"/>
<keyword evidence="8" id="KW-0808">Transferase</keyword>
<dbReference type="Gene3D" id="1.10.10.10">
    <property type="entry name" value="Winged helix-like DNA-binding domain superfamily/Winged helix DNA-binding domain"/>
    <property type="match status" value="1"/>
</dbReference>